<dbReference type="GeneID" id="55990517"/>
<dbReference type="AlphaFoldDB" id="A0A7H8QPT4"/>
<dbReference type="KEGG" id="trg:TRUGW13939_03011"/>
<reference evidence="2" key="1">
    <citation type="submission" date="2020-06" db="EMBL/GenBank/DDBJ databases">
        <title>A chromosome-scale genome assembly of Talaromyces rugulosus W13939.</title>
        <authorList>
            <person name="Wang B."/>
            <person name="Guo L."/>
            <person name="Ye K."/>
            <person name="Wang L."/>
        </authorList>
    </citation>
    <scope>NUCLEOTIDE SEQUENCE [LARGE SCALE GENOMIC DNA]</scope>
    <source>
        <strain evidence="2">W13939</strain>
    </source>
</reference>
<sequence>MALNVPLFPHNYQHGCLRQGDEIYTSARGLYITATNIDAIFRQYTEPEQLQKSATELWRLLETGSLCIPPVMVGDMMRAWVGAEIDTRHSYTPGPRVFLQAEFYYYIDLEWHQRRELIFVAVADDALEYLFAYTQLGKSPSTTANETLTIPRNATPINPDVLMQFICAGRQKTADRNFRAAVSRTLQRIVRHSEFRDELEELPIATDAATCVGYVDSMCQKFSPAIYAIPGQPMRVWPNTIPDQAPVTSFNFLNSVSTSENLVLVVGDSDDRDWEGMRNDEVTPSLGLFAFGNPYTQIPRDHLIDALKLAKTPRFRTYQTVLRGRYHGDMSGKIDNQVGSQQVLAGDTPREKNLRIRAESTTGIDQWISELSSLR</sequence>
<accession>A0A7H8QPT4</accession>
<proteinExistence type="predicted"/>
<organism evidence="1 2">
    <name type="scientific">Talaromyces rugulosus</name>
    <name type="common">Penicillium rugulosum</name>
    <dbReference type="NCBI Taxonomy" id="121627"/>
    <lineage>
        <taxon>Eukaryota</taxon>
        <taxon>Fungi</taxon>
        <taxon>Dikarya</taxon>
        <taxon>Ascomycota</taxon>
        <taxon>Pezizomycotina</taxon>
        <taxon>Eurotiomycetes</taxon>
        <taxon>Eurotiomycetidae</taxon>
        <taxon>Eurotiales</taxon>
        <taxon>Trichocomaceae</taxon>
        <taxon>Talaromyces</taxon>
        <taxon>Talaromyces sect. Islandici</taxon>
    </lineage>
</organism>
<dbReference type="RefSeq" id="XP_035342090.1">
    <property type="nucleotide sequence ID" value="XM_035486197.1"/>
</dbReference>
<evidence type="ECO:0000313" key="2">
    <source>
        <dbReference type="Proteomes" id="UP000509510"/>
    </source>
</evidence>
<name>A0A7H8QPT4_TALRU</name>
<evidence type="ECO:0000313" key="1">
    <source>
        <dbReference type="EMBL" id="QKX55912.1"/>
    </source>
</evidence>
<protein>
    <submittedName>
        <fullName evidence="1">Uncharacterized protein</fullName>
    </submittedName>
</protein>
<dbReference type="Proteomes" id="UP000509510">
    <property type="component" value="Chromosome II"/>
</dbReference>
<keyword evidence="2" id="KW-1185">Reference proteome</keyword>
<gene>
    <name evidence="1" type="ORF">TRUGW13939_03011</name>
</gene>
<dbReference type="EMBL" id="CP055899">
    <property type="protein sequence ID" value="QKX55912.1"/>
    <property type="molecule type" value="Genomic_DNA"/>
</dbReference>